<dbReference type="GO" id="GO:0005524">
    <property type="term" value="F:ATP binding"/>
    <property type="evidence" value="ECO:0007669"/>
    <property type="project" value="UniProtKB-KW"/>
</dbReference>
<evidence type="ECO:0000256" key="8">
    <source>
        <dbReference type="ARBA" id="ARBA00022840"/>
    </source>
</evidence>
<comment type="subcellular location">
    <subcellularLocation>
        <location evidence="1 11">Cytoplasm</location>
    </subcellularLocation>
</comment>
<evidence type="ECO:0000256" key="5">
    <source>
        <dbReference type="ARBA" id="ARBA00022679"/>
    </source>
</evidence>
<proteinExistence type="inferred from homology"/>
<comment type="catalytic activity">
    <reaction evidence="10 11">
        <text>UMP + ATP = UDP + ADP</text>
        <dbReference type="Rhea" id="RHEA:24400"/>
        <dbReference type="ChEBI" id="CHEBI:30616"/>
        <dbReference type="ChEBI" id="CHEBI:57865"/>
        <dbReference type="ChEBI" id="CHEBI:58223"/>
        <dbReference type="ChEBI" id="CHEBI:456216"/>
        <dbReference type="EC" id="2.7.4.22"/>
    </reaction>
</comment>
<accession>A0A855WVQ6</accession>
<comment type="caution">
    <text evidence="11">Lacks conserved residue(s) required for the propagation of feature annotation.</text>
</comment>
<feature type="binding site" evidence="11">
    <location>
        <position position="78"/>
    </location>
    <ligand>
        <name>UMP</name>
        <dbReference type="ChEBI" id="CHEBI:57865"/>
    </ligand>
</feature>
<organism evidence="13 14">
    <name type="scientific">candidate division GN15 bacterium</name>
    <dbReference type="NCBI Taxonomy" id="2072418"/>
    <lineage>
        <taxon>Bacteria</taxon>
        <taxon>candidate division GN15</taxon>
    </lineage>
</organism>
<dbReference type="Pfam" id="PF00696">
    <property type="entry name" value="AA_kinase"/>
    <property type="match status" value="1"/>
</dbReference>
<dbReference type="HAMAP" id="MF_01220_B">
    <property type="entry name" value="PyrH_B"/>
    <property type="match status" value="1"/>
</dbReference>
<keyword evidence="6 11" id="KW-0547">Nucleotide-binding</keyword>
<evidence type="ECO:0000256" key="4">
    <source>
        <dbReference type="ARBA" id="ARBA00022490"/>
    </source>
</evidence>
<comment type="subunit">
    <text evidence="11">Homohexamer.</text>
</comment>
<feature type="binding site" evidence="11">
    <location>
        <position position="167"/>
    </location>
    <ligand>
        <name>ATP</name>
        <dbReference type="ChEBI" id="CHEBI:30616"/>
    </ligand>
</feature>
<comment type="activity regulation">
    <text evidence="11">Inhibited by UTP.</text>
</comment>
<comment type="function">
    <text evidence="11">Catalyzes the reversible phosphorylation of UMP to UDP.</text>
</comment>
<dbReference type="InterPro" id="IPR001048">
    <property type="entry name" value="Asp/Glu/Uridylate_kinase"/>
</dbReference>
<keyword evidence="5 11" id="KW-0808">Transferase</keyword>
<evidence type="ECO:0000256" key="1">
    <source>
        <dbReference type="ARBA" id="ARBA00004496"/>
    </source>
</evidence>
<dbReference type="AlphaFoldDB" id="A0A855WVQ6"/>
<evidence type="ECO:0000313" key="14">
    <source>
        <dbReference type="Proteomes" id="UP000250918"/>
    </source>
</evidence>
<evidence type="ECO:0000256" key="9">
    <source>
        <dbReference type="ARBA" id="ARBA00022975"/>
    </source>
</evidence>
<evidence type="ECO:0000256" key="11">
    <source>
        <dbReference type="HAMAP-Rule" id="MF_01220"/>
    </source>
</evidence>
<evidence type="ECO:0000313" key="13">
    <source>
        <dbReference type="EMBL" id="PWB68191.1"/>
    </source>
</evidence>
<dbReference type="SUPFAM" id="SSF53633">
    <property type="entry name" value="Carbamate kinase-like"/>
    <property type="match status" value="1"/>
</dbReference>
<dbReference type="EC" id="2.7.4.22" evidence="11"/>
<dbReference type="GO" id="GO:0044210">
    <property type="term" value="P:'de novo' CTP biosynthetic process"/>
    <property type="evidence" value="ECO:0007669"/>
    <property type="project" value="UniProtKB-UniRule"/>
</dbReference>
<keyword evidence="7 11" id="KW-0418">Kinase</keyword>
<name>A0A855WVQ6_9BACT</name>
<dbReference type="PANTHER" id="PTHR42833">
    <property type="entry name" value="URIDYLATE KINASE"/>
    <property type="match status" value="1"/>
</dbReference>
<dbReference type="EMBL" id="PQAP01000211">
    <property type="protein sequence ID" value="PWB68191.1"/>
    <property type="molecule type" value="Genomic_DNA"/>
</dbReference>
<comment type="similarity">
    <text evidence="3 11">Belongs to the UMP kinase family.</text>
</comment>
<evidence type="ECO:0000256" key="7">
    <source>
        <dbReference type="ARBA" id="ARBA00022777"/>
    </source>
</evidence>
<evidence type="ECO:0000259" key="12">
    <source>
        <dbReference type="Pfam" id="PF00696"/>
    </source>
</evidence>
<dbReference type="PANTHER" id="PTHR42833:SF4">
    <property type="entry name" value="URIDYLATE KINASE PUMPKIN, CHLOROPLASTIC"/>
    <property type="match status" value="1"/>
</dbReference>
<feature type="binding site" evidence="11">
    <location>
        <begin position="139"/>
        <end position="146"/>
    </location>
    <ligand>
        <name>UMP</name>
        <dbReference type="ChEBI" id="CHEBI:57865"/>
    </ligand>
</feature>
<dbReference type="FunFam" id="3.40.1160.10:FF:000001">
    <property type="entry name" value="Uridylate kinase"/>
    <property type="match status" value="1"/>
</dbReference>
<feature type="binding site" evidence="11">
    <location>
        <position position="172"/>
    </location>
    <ligand>
        <name>ATP</name>
        <dbReference type="ChEBI" id="CHEBI:30616"/>
    </ligand>
</feature>
<evidence type="ECO:0000256" key="10">
    <source>
        <dbReference type="ARBA" id="ARBA00047767"/>
    </source>
</evidence>
<dbReference type="GO" id="GO:0006225">
    <property type="term" value="P:UDP biosynthetic process"/>
    <property type="evidence" value="ECO:0007669"/>
    <property type="project" value="TreeGrafter"/>
</dbReference>
<dbReference type="GO" id="GO:0033862">
    <property type="term" value="F:UMP kinase activity"/>
    <property type="evidence" value="ECO:0007669"/>
    <property type="project" value="UniProtKB-EC"/>
</dbReference>
<evidence type="ECO:0000256" key="3">
    <source>
        <dbReference type="ARBA" id="ARBA00007614"/>
    </source>
</evidence>
<comment type="caution">
    <text evidence="13">The sequence shown here is derived from an EMBL/GenBank/DDBJ whole genome shotgun (WGS) entry which is preliminary data.</text>
</comment>
<dbReference type="GO" id="GO:0005737">
    <property type="term" value="C:cytoplasm"/>
    <property type="evidence" value="ECO:0007669"/>
    <property type="project" value="UniProtKB-SubCell"/>
</dbReference>
<keyword evidence="8 11" id="KW-0067">ATP-binding</keyword>
<keyword evidence="9 11" id="KW-0665">Pyrimidine biosynthesis</keyword>
<dbReference type="InterPro" id="IPR011817">
    <property type="entry name" value="Uridylate_kinase"/>
</dbReference>
<dbReference type="Gene3D" id="3.40.1160.10">
    <property type="entry name" value="Acetylglutamate kinase-like"/>
    <property type="match status" value="1"/>
</dbReference>
<comment type="pathway">
    <text evidence="2 11">Pyrimidine metabolism; CTP biosynthesis via de novo pathway; UDP from UMP (UMPK route): step 1/1.</text>
</comment>
<gene>
    <name evidence="11" type="primary">pyrH</name>
    <name evidence="13" type="ORF">C3F09_12060</name>
</gene>
<dbReference type="Proteomes" id="UP000250918">
    <property type="component" value="Unassembled WGS sequence"/>
</dbReference>
<dbReference type="UniPathway" id="UPA00159">
    <property type="reaction ID" value="UER00275"/>
</dbReference>
<dbReference type="InterPro" id="IPR015963">
    <property type="entry name" value="Uridylate_kinase_bac"/>
</dbReference>
<dbReference type="InterPro" id="IPR036393">
    <property type="entry name" value="AceGlu_kinase-like_sf"/>
</dbReference>
<dbReference type="PIRSF" id="PIRSF005650">
    <property type="entry name" value="Uridylate_kin"/>
    <property type="match status" value="1"/>
</dbReference>
<dbReference type="CDD" id="cd04254">
    <property type="entry name" value="AAK_UMPK-PyrH-Ec"/>
    <property type="match status" value="1"/>
</dbReference>
<feature type="binding site" evidence="11">
    <location>
        <position position="58"/>
    </location>
    <ligand>
        <name>UMP</name>
        <dbReference type="ChEBI" id="CHEBI:57865"/>
    </ligand>
</feature>
<reference evidence="13 14" key="1">
    <citation type="journal article" date="2018" name="ISME J.">
        <title>A methanotrophic archaeon couples anaerobic oxidation of methane to Fe(III) reduction.</title>
        <authorList>
            <person name="Cai C."/>
            <person name="Leu A.O."/>
            <person name="Xie G.J."/>
            <person name="Guo J."/>
            <person name="Feng Y."/>
            <person name="Zhao J.X."/>
            <person name="Tyson G.W."/>
            <person name="Yuan Z."/>
            <person name="Hu S."/>
        </authorList>
    </citation>
    <scope>NUCLEOTIDE SEQUENCE [LARGE SCALE GENOMIC DNA]</scope>
    <source>
        <strain evidence="13">FeB_12</strain>
    </source>
</reference>
<feature type="binding site" evidence="11">
    <location>
        <position position="59"/>
    </location>
    <ligand>
        <name>ATP</name>
        <dbReference type="ChEBI" id="CHEBI:30616"/>
    </ligand>
</feature>
<evidence type="ECO:0000256" key="2">
    <source>
        <dbReference type="ARBA" id="ARBA00004791"/>
    </source>
</evidence>
<dbReference type="NCBIfam" id="TIGR02075">
    <property type="entry name" value="pyrH_bact"/>
    <property type="match status" value="1"/>
</dbReference>
<feature type="binding site" evidence="11">
    <location>
        <position position="166"/>
    </location>
    <ligand>
        <name>ATP</name>
        <dbReference type="ChEBI" id="CHEBI:30616"/>
    </ligand>
</feature>
<feature type="domain" description="Aspartate/glutamate/uridylate kinase" evidence="12">
    <location>
        <begin position="11"/>
        <end position="220"/>
    </location>
</feature>
<evidence type="ECO:0000256" key="6">
    <source>
        <dbReference type="ARBA" id="ARBA00022741"/>
    </source>
</evidence>
<protein>
    <recommendedName>
        <fullName evidence="11">Uridylate kinase</fullName>
        <shortName evidence="11">UK</shortName>
        <ecNumber evidence="11">2.7.4.22</ecNumber>
    </recommendedName>
    <alternativeName>
        <fullName evidence="11">Uridine monophosphate kinase</fullName>
        <shortName evidence="11">UMP kinase</shortName>
        <shortName evidence="11">UMPK</shortName>
    </alternativeName>
</protein>
<feature type="binding site" evidence="11">
    <location>
        <position position="175"/>
    </location>
    <ligand>
        <name>ATP</name>
        <dbReference type="ChEBI" id="CHEBI:30616"/>
    </ligand>
</feature>
<feature type="binding site" evidence="11">
    <location>
        <begin position="16"/>
        <end position="19"/>
    </location>
    <ligand>
        <name>ATP</name>
        <dbReference type="ChEBI" id="CHEBI:30616"/>
    </ligand>
</feature>
<feature type="binding site" evidence="11">
    <location>
        <position position="63"/>
    </location>
    <ligand>
        <name>ATP</name>
        <dbReference type="ChEBI" id="CHEBI:30616"/>
    </ligand>
</feature>
<sequence length="241" mass="26228">MDPDSNKPAYKRVLVKLSGEALMGPGEYGIHTPTVHFICQQVKEIKELGTEIGLVVGGGNIFRGMKAAERGMDRVTGDNVGMLATVMNSLALMDALEKMGMFTRVMSAVQVEAFAEPYIRRRAVRHMEKGRLVIFAGGTGNPYFSTDTAASLRAMEVGAQLMVKATNVDGVYSADPKKDPNAKFYSKLCYMDVLTMELKVMDSTAISLLKDNRIPVRVINLGTPGNLKRVVMGDDVGTLIC</sequence>
<keyword evidence="4 11" id="KW-0963">Cytoplasm</keyword>